<dbReference type="Proteomes" id="UP001281003">
    <property type="component" value="Unassembled WGS sequence"/>
</dbReference>
<gene>
    <name evidence="2" type="ORF">B0T20DRAFT_485141</name>
</gene>
<comment type="caution">
    <text evidence="2">The sequence shown here is derived from an EMBL/GenBank/DDBJ whole genome shotgun (WGS) entry which is preliminary data.</text>
</comment>
<dbReference type="EMBL" id="JAUTDP010000001">
    <property type="protein sequence ID" value="KAK3402528.1"/>
    <property type="molecule type" value="Genomic_DNA"/>
</dbReference>
<dbReference type="PANTHER" id="PTHR35605:SF1">
    <property type="entry name" value="ECP2 EFFECTOR PROTEIN DOMAIN-CONTAINING PROTEIN-RELATED"/>
    <property type="match status" value="1"/>
</dbReference>
<accession>A0AAE0PM73</accession>
<keyword evidence="1" id="KW-0732">Signal</keyword>
<sequence length="159" mass="17626">MHASTVIVEAMLVFLQVLPSRAVPTVPPVNGALAKRVDGEIMDYASLNCEKDWQKADASWDMLAEDIFDLRRVDGKPANGPGPNNCGRVSCRDGTAIWWCNDNPETKELDSFGTIADAAYVIYRECPLIAPRFDSMEFVVRGQVFLKDGWSVIVRGDEC</sequence>
<evidence type="ECO:0000313" key="3">
    <source>
        <dbReference type="Proteomes" id="UP001281003"/>
    </source>
</evidence>
<feature type="signal peptide" evidence="1">
    <location>
        <begin position="1"/>
        <end position="22"/>
    </location>
</feature>
<reference evidence="2" key="2">
    <citation type="submission" date="2023-07" db="EMBL/GenBank/DDBJ databases">
        <authorList>
            <consortium name="Lawrence Berkeley National Laboratory"/>
            <person name="Haridas S."/>
            <person name="Hensen N."/>
            <person name="Bonometti L."/>
            <person name="Westerberg I."/>
            <person name="Brannstrom I.O."/>
            <person name="Guillou S."/>
            <person name="Cros-Aarteil S."/>
            <person name="Calhoun S."/>
            <person name="Kuo A."/>
            <person name="Mondo S."/>
            <person name="Pangilinan J."/>
            <person name="Riley R."/>
            <person name="LaButti K."/>
            <person name="Andreopoulos B."/>
            <person name="Lipzen A."/>
            <person name="Chen C."/>
            <person name="Yanf M."/>
            <person name="Daum C."/>
            <person name="Ng V."/>
            <person name="Clum A."/>
            <person name="Steindorff A."/>
            <person name="Ohm R."/>
            <person name="Martin F."/>
            <person name="Silar P."/>
            <person name="Natvig D."/>
            <person name="Lalanne C."/>
            <person name="Gautier V."/>
            <person name="Ament-velasquez S.L."/>
            <person name="Kruys A."/>
            <person name="Hutchinson M.I."/>
            <person name="Powell A.J."/>
            <person name="Barry K."/>
            <person name="Miller A.N."/>
            <person name="Grigoriev I.V."/>
            <person name="Debuchy R."/>
            <person name="Gladieux P."/>
            <person name="Thoren M.H."/>
            <person name="Johannesson H."/>
        </authorList>
    </citation>
    <scope>NUCLEOTIDE SEQUENCE</scope>
    <source>
        <strain evidence="2">FGSC 1904</strain>
    </source>
</reference>
<dbReference type="AlphaFoldDB" id="A0AAE0PM73"/>
<organism evidence="2 3">
    <name type="scientific">Sordaria brevicollis</name>
    <dbReference type="NCBI Taxonomy" id="83679"/>
    <lineage>
        <taxon>Eukaryota</taxon>
        <taxon>Fungi</taxon>
        <taxon>Dikarya</taxon>
        <taxon>Ascomycota</taxon>
        <taxon>Pezizomycotina</taxon>
        <taxon>Sordariomycetes</taxon>
        <taxon>Sordariomycetidae</taxon>
        <taxon>Sordariales</taxon>
        <taxon>Sordariaceae</taxon>
        <taxon>Sordaria</taxon>
    </lineage>
</organism>
<proteinExistence type="predicted"/>
<keyword evidence="3" id="KW-1185">Reference proteome</keyword>
<protein>
    <submittedName>
        <fullName evidence="2">Uncharacterized protein</fullName>
    </submittedName>
</protein>
<evidence type="ECO:0000256" key="1">
    <source>
        <dbReference type="SAM" id="SignalP"/>
    </source>
</evidence>
<name>A0AAE0PM73_SORBR</name>
<feature type="chain" id="PRO_5042174362" evidence="1">
    <location>
        <begin position="23"/>
        <end position="159"/>
    </location>
</feature>
<dbReference type="PANTHER" id="PTHR35605">
    <property type="entry name" value="ECP2 EFFECTOR PROTEIN DOMAIN-CONTAINING PROTEIN-RELATED"/>
    <property type="match status" value="1"/>
</dbReference>
<evidence type="ECO:0000313" key="2">
    <source>
        <dbReference type="EMBL" id="KAK3402528.1"/>
    </source>
</evidence>
<reference evidence="2" key="1">
    <citation type="journal article" date="2023" name="Mol. Phylogenet. Evol.">
        <title>Genome-scale phylogeny and comparative genomics of the fungal order Sordariales.</title>
        <authorList>
            <person name="Hensen N."/>
            <person name="Bonometti L."/>
            <person name="Westerberg I."/>
            <person name="Brannstrom I.O."/>
            <person name="Guillou S."/>
            <person name="Cros-Aarteil S."/>
            <person name="Calhoun S."/>
            <person name="Haridas S."/>
            <person name="Kuo A."/>
            <person name="Mondo S."/>
            <person name="Pangilinan J."/>
            <person name="Riley R."/>
            <person name="LaButti K."/>
            <person name="Andreopoulos B."/>
            <person name="Lipzen A."/>
            <person name="Chen C."/>
            <person name="Yan M."/>
            <person name="Daum C."/>
            <person name="Ng V."/>
            <person name="Clum A."/>
            <person name="Steindorff A."/>
            <person name="Ohm R.A."/>
            <person name="Martin F."/>
            <person name="Silar P."/>
            <person name="Natvig D.O."/>
            <person name="Lalanne C."/>
            <person name="Gautier V."/>
            <person name="Ament-Velasquez S.L."/>
            <person name="Kruys A."/>
            <person name="Hutchinson M.I."/>
            <person name="Powell A.J."/>
            <person name="Barry K."/>
            <person name="Miller A.N."/>
            <person name="Grigoriev I.V."/>
            <person name="Debuchy R."/>
            <person name="Gladieux P."/>
            <person name="Hiltunen Thoren M."/>
            <person name="Johannesson H."/>
        </authorList>
    </citation>
    <scope>NUCLEOTIDE SEQUENCE</scope>
    <source>
        <strain evidence="2">FGSC 1904</strain>
    </source>
</reference>